<feature type="compositionally biased region" description="Basic and acidic residues" evidence="1">
    <location>
        <begin position="78"/>
        <end position="100"/>
    </location>
</feature>
<feature type="compositionally biased region" description="Polar residues" evidence="1">
    <location>
        <begin position="105"/>
        <end position="123"/>
    </location>
</feature>
<feature type="region of interest" description="Disordered" evidence="1">
    <location>
        <begin position="59"/>
        <end position="123"/>
    </location>
</feature>
<organism evidence="2 3">
    <name type="scientific">Datura stramonium</name>
    <name type="common">Jimsonweed</name>
    <name type="synonym">Common thornapple</name>
    <dbReference type="NCBI Taxonomy" id="4076"/>
    <lineage>
        <taxon>Eukaryota</taxon>
        <taxon>Viridiplantae</taxon>
        <taxon>Streptophyta</taxon>
        <taxon>Embryophyta</taxon>
        <taxon>Tracheophyta</taxon>
        <taxon>Spermatophyta</taxon>
        <taxon>Magnoliopsida</taxon>
        <taxon>eudicotyledons</taxon>
        <taxon>Gunneridae</taxon>
        <taxon>Pentapetalae</taxon>
        <taxon>asterids</taxon>
        <taxon>lamiids</taxon>
        <taxon>Solanales</taxon>
        <taxon>Solanaceae</taxon>
        <taxon>Solanoideae</taxon>
        <taxon>Datureae</taxon>
        <taxon>Datura</taxon>
    </lineage>
</organism>
<proteinExistence type="predicted"/>
<protein>
    <submittedName>
        <fullName evidence="2">Uncharacterized protein</fullName>
    </submittedName>
</protein>
<evidence type="ECO:0000313" key="2">
    <source>
        <dbReference type="EMBL" id="MCD7460550.1"/>
    </source>
</evidence>
<gene>
    <name evidence="2" type="ORF">HAX54_043763</name>
</gene>
<dbReference type="EMBL" id="JACEIK010000659">
    <property type="protein sequence ID" value="MCD7460550.1"/>
    <property type="molecule type" value="Genomic_DNA"/>
</dbReference>
<comment type="caution">
    <text evidence="2">The sequence shown here is derived from an EMBL/GenBank/DDBJ whole genome shotgun (WGS) entry which is preliminary data.</text>
</comment>
<evidence type="ECO:0000256" key="1">
    <source>
        <dbReference type="SAM" id="MobiDB-lite"/>
    </source>
</evidence>
<name>A0ABS8SNJ4_DATST</name>
<keyword evidence="3" id="KW-1185">Reference proteome</keyword>
<accession>A0ABS8SNJ4</accession>
<sequence>MLIWTDLLIEKSSTCLCDYRVFLNTMLALNNKNQQEYYYYDAAAGKPIAVYLQETQDCTRPSTARVKPNSEANSMEQLKGDSHDFSNAKRAGKKDTEKPVGEGNMGQQLAENFNSNKENSLAS</sequence>
<dbReference type="Proteomes" id="UP000823775">
    <property type="component" value="Unassembled WGS sequence"/>
</dbReference>
<evidence type="ECO:0000313" key="3">
    <source>
        <dbReference type="Proteomes" id="UP000823775"/>
    </source>
</evidence>
<reference evidence="2 3" key="1">
    <citation type="journal article" date="2021" name="BMC Genomics">
        <title>Datura genome reveals duplications of psychoactive alkaloid biosynthetic genes and high mutation rate following tissue culture.</title>
        <authorList>
            <person name="Rajewski A."/>
            <person name="Carter-House D."/>
            <person name="Stajich J."/>
            <person name="Litt A."/>
        </authorList>
    </citation>
    <scope>NUCLEOTIDE SEQUENCE [LARGE SCALE GENOMIC DNA]</scope>
    <source>
        <strain evidence="2">AR-01</strain>
    </source>
</reference>